<keyword evidence="3 10" id="KW-1003">Cell membrane</keyword>
<evidence type="ECO:0000256" key="7">
    <source>
        <dbReference type="ARBA" id="ARBA00023065"/>
    </source>
</evidence>
<sequence length="136" mass="14549">MSQERTTGRPTPVPRTWTTWLMVFGVAALVVLPLVIGAGDHLAEPFGGADGQAEETATEINPDYEPWFTPLYEAPSGEIESGLFALQAAVGAGVIGYYFGVARTRSRMRRASATDTTDGASRERAAPADDTPDTHH</sequence>
<organism evidence="12 13">
    <name type="scientific">Haloactinospora alba</name>
    <dbReference type="NCBI Taxonomy" id="405555"/>
    <lineage>
        <taxon>Bacteria</taxon>
        <taxon>Bacillati</taxon>
        <taxon>Actinomycetota</taxon>
        <taxon>Actinomycetes</taxon>
        <taxon>Streptosporangiales</taxon>
        <taxon>Nocardiopsidaceae</taxon>
        <taxon>Haloactinospora</taxon>
    </lineage>
</organism>
<keyword evidence="8 10" id="KW-0472">Membrane</keyword>
<evidence type="ECO:0000256" key="4">
    <source>
        <dbReference type="ARBA" id="ARBA00022573"/>
    </source>
</evidence>
<feature type="transmembrane region" description="Helical" evidence="10">
    <location>
        <begin position="20"/>
        <end position="39"/>
    </location>
</feature>
<evidence type="ECO:0000256" key="9">
    <source>
        <dbReference type="ARBA" id="ARBA00023285"/>
    </source>
</evidence>
<keyword evidence="6 10" id="KW-1133">Transmembrane helix</keyword>
<comment type="pathway">
    <text evidence="10">Cofactor biosynthesis; adenosylcobalamin biosynthesis.</text>
</comment>
<comment type="caution">
    <text evidence="12">The sequence shown here is derived from an EMBL/GenBank/DDBJ whole genome shotgun (WGS) entry which is preliminary data.</text>
</comment>
<evidence type="ECO:0000256" key="2">
    <source>
        <dbReference type="ARBA" id="ARBA00022448"/>
    </source>
</evidence>
<feature type="region of interest" description="Disordered" evidence="11">
    <location>
        <begin position="107"/>
        <end position="136"/>
    </location>
</feature>
<reference evidence="12 13" key="1">
    <citation type="submission" date="2019-06" db="EMBL/GenBank/DDBJ databases">
        <title>Sequencing the genomes of 1000 actinobacteria strains.</title>
        <authorList>
            <person name="Klenk H.-P."/>
        </authorList>
    </citation>
    <scope>NUCLEOTIDE SEQUENCE [LARGE SCALE GENOMIC DNA]</scope>
    <source>
        <strain evidence="12 13">DSM 45015</strain>
    </source>
</reference>
<dbReference type="InterPro" id="IPR003705">
    <property type="entry name" value="CbiN"/>
</dbReference>
<dbReference type="Proteomes" id="UP000317422">
    <property type="component" value="Unassembled WGS sequence"/>
</dbReference>
<keyword evidence="2 10" id="KW-0813">Transport</keyword>
<accession>A0A543NKU0</accession>
<evidence type="ECO:0000256" key="10">
    <source>
        <dbReference type="HAMAP-Rule" id="MF_00330"/>
    </source>
</evidence>
<dbReference type="OrthoDB" id="1551318at2"/>
<evidence type="ECO:0000256" key="1">
    <source>
        <dbReference type="ARBA" id="ARBA00022426"/>
    </source>
</evidence>
<protein>
    <recommendedName>
        <fullName evidence="10">Cobalt transport protein CbiN</fullName>
    </recommendedName>
    <alternativeName>
        <fullName evidence="10">Energy-coupling factor transporter probable substrate-capture protein CbiN</fullName>
        <shortName evidence="10">ECF transporter S component CbiN</shortName>
    </alternativeName>
</protein>
<dbReference type="GO" id="GO:0005886">
    <property type="term" value="C:plasma membrane"/>
    <property type="evidence" value="ECO:0007669"/>
    <property type="project" value="UniProtKB-SubCell"/>
</dbReference>
<keyword evidence="9 10" id="KW-0170">Cobalt</keyword>
<comment type="subcellular location">
    <subcellularLocation>
        <location evidence="10">Cell membrane</location>
        <topology evidence="10">Multi-pass membrane protein</topology>
    </subcellularLocation>
</comment>
<evidence type="ECO:0000256" key="6">
    <source>
        <dbReference type="ARBA" id="ARBA00022989"/>
    </source>
</evidence>
<comment type="function">
    <text evidence="10">Part of the energy-coupling factor (ECF) transporter complex CbiMNOQ involved in cobalt import.</text>
</comment>
<dbReference type="PANTHER" id="PTHR38662:SF1">
    <property type="entry name" value="COBALT TRANSPORT PROTEIN CBIN"/>
    <property type="match status" value="1"/>
</dbReference>
<dbReference type="EMBL" id="VFQC01000001">
    <property type="protein sequence ID" value="TQN32407.1"/>
    <property type="molecule type" value="Genomic_DNA"/>
</dbReference>
<dbReference type="NCBIfam" id="TIGR01165">
    <property type="entry name" value="cbiN"/>
    <property type="match status" value="1"/>
</dbReference>
<comment type="similarity">
    <text evidence="10">Belongs to the CbiN family.</text>
</comment>
<dbReference type="PANTHER" id="PTHR38662">
    <property type="entry name" value="COBALT TRANSPORT PROTEIN CBIN"/>
    <property type="match status" value="1"/>
</dbReference>
<dbReference type="RefSeq" id="WP_141923905.1">
    <property type="nucleotide sequence ID" value="NZ_VFQC01000001.1"/>
</dbReference>
<evidence type="ECO:0000256" key="5">
    <source>
        <dbReference type="ARBA" id="ARBA00022692"/>
    </source>
</evidence>
<evidence type="ECO:0000256" key="3">
    <source>
        <dbReference type="ARBA" id="ARBA00022475"/>
    </source>
</evidence>
<proteinExistence type="inferred from homology"/>
<dbReference type="Pfam" id="PF02553">
    <property type="entry name" value="CbiN"/>
    <property type="match status" value="1"/>
</dbReference>
<comment type="subunit">
    <text evidence="10">Forms an energy-coupling factor (ECF) transporter complex composed of an ATP-binding protein (A component, CbiO), a transmembrane protein (T component, CbiQ) and 2 possible substrate-capture proteins (S components, CbiM and CbiN) of unknown stoichimetry.</text>
</comment>
<dbReference type="HAMAP" id="MF_00330">
    <property type="entry name" value="CbiN"/>
    <property type="match status" value="1"/>
</dbReference>
<keyword evidence="4 10" id="KW-0169">Cobalamin biosynthesis</keyword>
<keyword evidence="5 10" id="KW-0812">Transmembrane</keyword>
<dbReference type="GO" id="GO:0009236">
    <property type="term" value="P:cobalamin biosynthetic process"/>
    <property type="evidence" value="ECO:0007669"/>
    <property type="project" value="UniProtKB-UniRule"/>
</dbReference>
<dbReference type="AlphaFoldDB" id="A0A543NKU0"/>
<feature type="compositionally biased region" description="Basic and acidic residues" evidence="11">
    <location>
        <begin position="120"/>
        <end position="136"/>
    </location>
</feature>
<name>A0A543NKU0_9ACTN</name>
<evidence type="ECO:0000313" key="12">
    <source>
        <dbReference type="EMBL" id="TQN32407.1"/>
    </source>
</evidence>
<keyword evidence="1 10" id="KW-0171">Cobalt transport</keyword>
<feature type="transmembrane region" description="Helical" evidence="10">
    <location>
        <begin position="81"/>
        <end position="100"/>
    </location>
</feature>
<keyword evidence="13" id="KW-1185">Reference proteome</keyword>
<evidence type="ECO:0000313" key="13">
    <source>
        <dbReference type="Proteomes" id="UP000317422"/>
    </source>
</evidence>
<evidence type="ECO:0000256" key="11">
    <source>
        <dbReference type="SAM" id="MobiDB-lite"/>
    </source>
</evidence>
<dbReference type="UniPathway" id="UPA00148"/>
<dbReference type="GO" id="GO:0015087">
    <property type="term" value="F:cobalt ion transmembrane transporter activity"/>
    <property type="evidence" value="ECO:0007669"/>
    <property type="project" value="UniProtKB-UniRule"/>
</dbReference>
<evidence type="ECO:0000256" key="8">
    <source>
        <dbReference type="ARBA" id="ARBA00023136"/>
    </source>
</evidence>
<dbReference type="NCBIfam" id="NF002780">
    <property type="entry name" value="PRK02898.1"/>
    <property type="match status" value="1"/>
</dbReference>
<gene>
    <name evidence="10" type="primary">cbiN</name>
    <name evidence="12" type="ORF">FHX37_2364</name>
</gene>
<keyword evidence="7 10" id="KW-0406">Ion transport</keyword>